<proteinExistence type="predicted"/>
<evidence type="ECO:0000313" key="2">
    <source>
        <dbReference type="Proteomes" id="UP001589833"/>
    </source>
</evidence>
<organism evidence="1 2">
    <name type="scientific">Halalkalibacter alkalisediminis</name>
    <dbReference type="NCBI Taxonomy" id="935616"/>
    <lineage>
        <taxon>Bacteria</taxon>
        <taxon>Bacillati</taxon>
        <taxon>Bacillota</taxon>
        <taxon>Bacilli</taxon>
        <taxon>Bacillales</taxon>
        <taxon>Bacillaceae</taxon>
        <taxon>Halalkalibacter</taxon>
    </lineage>
</organism>
<dbReference type="Proteomes" id="UP001589833">
    <property type="component" value="Unassembled WGS sequence"/>
</dbReference>
<keyword evidence="2" id="KW-1185">Reference proteome</keyword>
<accession>A0ABV6NJB7</accession>
<dbReference type="EMBL" id="JBHLTR010000045">
    <property type="protein sequence ID" value="MFC0560855.1"/>
    <property type="molecule type" value="Genomic_DNA"/>
</dbReference>
<dbReference type="InterPro" id="IPR010461">
    <property type="entry name" value="ComK"/>
</dbReference>
<evidence type="ECO:0000313" key="1">
    <source>
        <dbReference type="EMBL" id="MFC0560855.1"/>
    </source>
</evidence>
<gene>
    <name evidence="1" type="ORF">ACFFH4_17980</name>
</gene>
<comment type="caution">
    <text evidence="1">The sequence shown here is derived from an EMBL/GenBank/DDBJ whole genome shotgun (WGS) entry which is preliminary data.</text>
</comment>
<reference evidence="1 2" key="1">
    <citation type="submission" date="2024-09" db="EMBL/GenBank/DDBJ databases">
        <authorList>
            <person name="Sun Q."/>
            <person name="Mori K."/>
        </authorList>
    </citation>
    <scope>NUCLEOTIDE SEQUENCE [LARGE SCALE GENOMIC DNA]</scope>
    <source>
        <strain evidence="1 2">NCAIM B.02301</strain>
    </source>
</reference>
<sequence length="163" mass="19314">MTKTILTHYEINRDTFVLLPASHIDYYTIVWERDQIYYVKKTLFQIIKEACLEGGAEYDGRRVAVTHKTGIQSKIPIPVNPLEHIYAFPTHSPKLHDCSWIFYHHIKSIHRHPNSQKKSIITFKNDKELPLDLSYHTLEKQLQRTSYCIVRFSHPHTQSSFYM</sequence>
<name>A0ABV6NJB7_9BACI</name>
<dbReference type="RefSeq" id="WP_273847635.1">
    <property type="nucleotide sequence ID" value="NZ_JAQQWT010000029.1"/>
</dbReference>
<dbReference type="Pfam" id="PF06338">
    <property type="entry name" value="ComK"/>
    <property type="match status" value="1"/>
</dbReference>
<protein>
    <submittedName>
        <fullName evidence="1">Competence protein ComK</fullName>
    </submittedName>
</protein>